<dbReference type="PROSITE" id="PS51419">
    <property type="entry name" value="RAB"/>
    <property type="match status" value="1"/>
</dbReference>
<evidence type="ECO:0000313" key="4">
    <source>
        <dbReference type="Proteomes" id="UP001165289"/>
    </source>
</evidence>
<protein>
    <submittedName>
        <fullName evidence="3">Ras-related protein R-Ras2</fullName>
    </submittedName>
</protein>
<proteinExistence type="predicted"/>
<dbReference type="InterPro" id="IPR020849">
    <property type="entry name" value="Small_GTPase_Ras-type"/>
</dbReference>
<dbReference type="Gene3D" id="3.40.50.300">
    <property type="entry name" value="P-loop containing nucleotide triphosphate hydrolases"/>
    <property type="match status" value="1"/>
</dbReference>
<dbReference type="PRINTS" id="PR00449">
    <property type="entry name" value="RASTRNSFRMNG"/>
</dbReference>
<evidence type="ECO:0000256" key="2">
    <source>
        <dbReference type="ARBA" id="ARBA00023134"/>
    </source>
</evidence>
<dbReference type="PANTHER" id="PTHR24070">
    <property type="entry name" value="RAS, DI-RAS, AND RHEB FAMILY MEMBERS OF SMALL GTPASE SUPERFAMILY"/>
    <property type="match status" value="1"/>
</dbReference>
<sequence length="210" mass="24338">MCREEVYETPARVEDSLYILQILDTAGTDECGIIREDFYHQCDGYLLVFSVIDRFSLQEIKEIQKDIKRYVNLSIPFLVVGNKIDLSESRRISSNEGETIASMLWGEYIETSAWFHFNVDRVFHNTVSMRIHSDLNHLPPLSECKRLQKTQFKELHQILRDTGNCIDEDVKNLSRIFSDALLPGQMKSKIDYLRDCSTCLSGIELSFKAE</sequence>
<evidence type="ECO:0000256" key="1">
    <source>
        <dbReference type="ARBA" id="ARBA00022741"/>
    </source>
</evidence>
<reference evidence="3 4" key="1">
    <citation type="journal article" date="2023" name="BMC Biol.">
        <title>The compact genome of the sponge Oopsacas minuta (Hexactinellida) is lacking key metazoan core genes.</title>
        <authorList>
            <person name="Santini S."/>
            <person name="Schenkelaars Q."/>
            <person name="Jourda C."/>
            <person name="Duchesne M."/>
            <person name="Belahbib H."/>
            <person name="Rocher C."/>
            <person name="Selva M."/>
            <person name="Riesgo A."/>
            <person name="Vervoort M."/>
            <person name="Leys S.P."/>
            <person name="Kodjabachian L."/>
            <person name="Le Bivic A."/>
            <person name="Borchiellini C."/>
            <person name="Claverie J.M."/>
            <person name="Renard E."/>
        </authorList>
    </citation>
    <scope>NUCLEOTIDE SEQUENCE [LARGE SCALE GENOMIC DNA]</scope>
    <source>
        <strain evidence="3">SPO-2</strain>
    </source>
</reference>
<gene>
    <name evidence="3" type="ORF">LOD99_5051</name>
</gene>
<accession>A0AAV7JTK6</accession>
<dbReference type="AlphaFoldDB" id="A0AAV7JTK6"/>
<dbReference type="SUPFAM" id="SSF52540">
    <property type="entry name" value="P-loop containing nucleoside triphosphate hydrolases"/>
    <property type="match status" value="1"/>
</dbReference>
<dbReference type="EMBL" id="JAKMXF010000302">
    <property type="protein sequence ID" value="KAI6651804.1"/>
    <property type="molecule type" value="Genomic_DNA"/>
</dbReference>
<dbReference type="InterPro" id="IPR027417">
    <property type="entry name" value="P-loop_NTPase"/>
</dbReference>
<dbReference type="SMART" id="SM00173">
    <property type="entry name" value="RAS"/>
    <property type="match status" value="1"/>
</dbReference>
<keyword evidence="2" id="KW-0342">GTP-binding</keyword>
<dbReference type="GO" id="GO:0005525">
    <property type="term" value="F:GTP binding"/>
    <property type="evidence" value="ECO:0007669"/>
    <property type="project" value="UniProtKB-KW"/>
</dbReference>
<dbReference type="SMART" id="SM00175">
    <property type="entry name" value="RAB"/>
    <property type="match status" value="1"/>
</dbReference>
<organism evidence="3 4">
    <name type="scientific">Oopsacas minuta</name>
    <dbReference type="NCBI Taxonomy" id="111878"/>
    <lineage>
        <taxon>Eukaryota</taxon>
        <taxon>Metazoa</taxon>
        <taxon>Porifera</taxon>
        <taxon>Hexactinellida</taxon>
        <taxon>Hexasterophora</taxon>
        <taxon>Lyssacinosida</taxon>
        <taxon>Leucopsacidae</taxon>
        <taxon>Oopsacas</taxon>
    </lineage>
</organism>
<dbReference type="GO" id="GO:0003924">
    <property type="term" value="F:GTPase activity"/>
    <property type="evidence" value="ECO:0007669"/>
    <property type="project" value="InterPro"/>
</dbReference>
<name>A0AAV7JTK6_9METZ</name>
<dbReference type="InterPro" id="IPR001806">
    <property type="entry name" value="Small_GTPase"/>
</dbReference>
<dbReference type="GO" id="GO:0016020">
    <property type="term" value="C:membrane"/>
    <property type="evidence" value="ECO:0007669"/>
    <property type="project" value="InterPro"/>
</dbReference>
<dbReference type="GO" id="GO:0007165">
    <property type="term" value="P:signal transduction"/>
    <property type="evidence" value="ECO:0007669"/>
    <property type="project" value="InterPro"/>
</dbReference>
<comment type="caution">
    <text evidence="3">The sequence shown here is derived from an EMBL/GenBank/DDBJ whole genome shotgun (WGS) entry which is preliminary data.</text>
</comment>
<keyword evidence="1" id="KW-0547">Nucleotide-binding</keyword>
<dbReference type="Pfam" id="PF00071">
    <property type="entry name" value="Ras"/>
    <property type="match status" value="1"/>
</dbReference>
<dbReference type="SMART" id="SM00174">
    <property type="entry name" value="RHO"/>
    <property type="match status" value="1"/>
</dbReference>
<dbReference type="PROSITE" id="PS51421">
    <property type="entry name" value="RAS"/>
    <property type="match status" value="1"/>
</dbReference>
<evidence type="ECO:0000313" key="3">
    <source>
        <dbReference type="EMBL" id="KAI6651804.1"/>
    </source>
</evidence>
<keyword evidence="4" id="KW-1185">Reference proteome</keyword>
<dbReference type="Proteomes" id="UP001165289">
    <property type="component" value="Unassembled WGS sequence"/>
</dbReference>